<evidence type="ECO:0000256" key="3">
    <source>
        <dbReference type="ARBA" id="ARBA00022692"/>
    </source>
</evidence>
<evidence type="ECO:0000256" key="5">
    <source>
        <dbReference type="ARBA" id="ARBA00023136"/>
    </source>
</evidence>
<organism evidence="7 8">
    <name type="scientific">Roseiflexus castenholzii (strain DSM 13941 / HLO8)</name>
    <dbReference type="NCBI Taxonomy" id="383372"/>
    <lineage>
        <taxon>Bacteria</taxon>
        <taxon>Bacillati</taxon>
        <taxon>Chloroflexota</taxon>
        <taxon>Chloroflexia</taxon>
        <taxon>Chloroflexales</taxon>
        <taxon>Roseiflexineae</taxon>
        <taxon>Roseiflexaceae</taxon>
        <taxon>Roseiflexus</taxon>
    </lineage>
</organism>
<evidence type="ECO:0000256" key="2">
    <source>
        <dbReference type="ARBA" id="ARBA00007375"/>
    </source>
</evidence>
<dbReference type="RefSeq" id="WP_012120706.1">
    <property type="nucleotide sequence ID" value="NC_009767.1"/>
</dbReference>
<comment type="subcellular location">
    <subcellularLocation>
        <location evidence="1">Membrane</location>
        <topology evidence="1">Multi-pass membrane protein</topology>
    </subcellularLocation>
</comment>
<dbReference type="EMBL" id="CP000804">
    <property type="protein sequence ID" value="ABU58282.1"/>
    <property type="molecule type" value="Genomic_DNA"/>
</dbReference>
<keyword evidence="5 6" id="KW-0472">Membrane</keyword>
<evidence type="ECO:0000313" key="8">
    <source>
        <dbReference type="Proteomes" id="UP000000263"/>
    </source>
</evidence>
<evidence type="ECO:0000256" key="1">
    <source>
        <dbReference type="ARBA" id="ARBA00004141"/>
    </source>
</evidence>
<evidence type="ECO:0000256" key="4">
    <source>
        <dbReference type="ARBA" id="ARBA00022989"/>
    </source>
</evidence>
<dbReference type="PANTHER" id="PTHR31885:SF6">
    <property type="entry name" value="GH04784P"/>
    <property type="match status" value="1"/>
</dbReference>
<dbReference type="HOGENOM" id="CLU_1123829_0_0_0"/>
<evidence type="ECO:0000313" key="7">
    <source>
        <dbReference type="EMBL" id="ABU58282.1"/>
    </source>
</evidence>
<protein>
    <submittedName>
        <fullName evidence="7">YhhN family protein</fullName>
    </submittedName>
</protein>
<reference evidence="7 8" key="1">
    <citation type="submission" date="2007-08" db="EMBL/GenBank/DDBJ databases">
        <title>Complete sequence of Roseiflexus castenholzii DSM 13941.</title>
        <authorList>
            <consortium name="US DOE Joint Genome Institute"/>
            <person name="Copeland A."/>
            <person name="Lucas S."/>
            <person name="Lapidus A."/>
            <person name="Barry K."/>
            <person name="Glavina del Rio T."/>
            <person name="Dalin E."/>
            <person name="Tice H."/>
            <person name="Pitluck S."/>
            <person name="Thompson L.S."/>
            <person name="Brettin T."/>
            <person name="Bruce D."/>
            <person name="Detter J.C."/>
            <person name="Han C."/>
            <person name="Tapia R."/>
            <person name="Schmutz J."/>
            <person name="Larimer F."/>
            <person name="Land M."/>
            <person name="Hauser L."/>
            <person name="Kyrpides N."/>
            <person name="Mikhailova N."/>
            <person name="Bryant D.A."/>
            <person name="Hanada S."/>
            <person name="Tsukatani Y."/>
            <person name="Richardson P."/>
        </authorList>
    </citation>
    <scope>NUCLEOTIDE SEQUENCE [LARGE SCALE GENOMIC DNA]</scope>
    <source>
        <strain evidence="8">DSM 13941 / HLO8</strain>
    </source>
</reference>
<dbReference type="Pfam" id="PF07947">
    <property type="entry name" value="YhhN"/>
    <property type="match status" value="1"/>
</dbReference>
<keyword evidence="4 6" id="KW-1133">Transmembrane helix</keyword>
<feature type="transmembrane region" description="Helical" evidence="6">
    <location>
        <begin position="95"/>
        <end position="118"/>
    </location>
</feature>
<feature type="transmembrane region" description="Helical" evidence="6">
    <location>
        <begin position="182"/>
        <end position="201"/>
    </location>
</feature>
<dbReference type="KEGG" id="rca:Rcas_2199"/>
<feature type="transmembrane region" description="Helical" evidence="6">
    <location>
        <begin position="38"/>
        <end position="57"/>
    </location>
</feature>
<dbReference type="GO" id="GO:0016020">
    <property type="term" value="C:membrane"/>
    <property type="evidence" value="ECO:0007669"/>
    <property type="project" value="UniProtKB-SubCell"/>
</dbReference>
<gene>
    <name evidence="7" type="ordered locus">Rcas_2199</name>
</gene>
<sequence>MKPTQFRFLAYALLALAALVMLAGLATGNRGDARNRIPLPLRMLSSLLVWFAALLLWCSADPAVRRQAALAAAGMGCGFLGDLIMARVIPLPEHVISGMLTFGAGHGCYISATAGHLAQRGALKAASAPLLASWLIGAIGWYFVARNPAKSGVLNSAALAYALLLASTSGMGAALAMRDSRYLSLALGGALFFISDLILAGELFRDLFFPHIGDTIWLTYLTGQGLIVEALGTERARILPSTDAERE</sequence>
<dbReference type="eggNOG" id="COG3714">
    <property type="taxonomic scope" value="Bacteria"/>
</dbReference>
<dbReference type="InterPro" id="IPR012506">
    <property type="entry name" value="TMEM86B-like"/>
</dbReference>
<dbReference type="OrthoDB" id="153043at2"/>
<comment type="similarity">
    <text evidence="2">Belongs to the TMEM86 family.</text>
</comment>
<keyword evidence="8" id="KW-1185">Reference proteome</keyword>
<dbReference type="GO" id="GO:0016787">
    <property type="term" value="F:hydrolase activity"/>
    <property type="evidence" value="ECO:0007669"/>
    <property type="project" value="TreeGrafter"/>
</dbReference>
<name>A7NLA9_ROSCS</name>
<feature type="transmembrane region" description="Helical" evidence="6">
    <location>
        <begin position="69"/>
        <end position="89"/>
    </location>
</feature>
<keyword evidence="3 6" id="KW-0812">Transmembrane</keyword>
<dbReference type="Proteomes" id="UP000000263">
    <property type="component" value="Chromosome"/>
</dbReference>
<dbReference type="AlphaFoldDB" id="A7NLA9"/>
<accession>A7NLA9</accession>
<evidence type="ECO:0000256" key="6">
    <source>
        <dbReference type="SAM" id="Phobius"/>
    </source>
</evidence>
<dbReference type="PANTHER" id="PTHR31885">
    <property type="entry name" value="GH04784P"/>
    <property type="match status" value="1"/>
</dbReference>
<feature type="transmembrane region" description="Helical" evidence="6">
    <location>
        <begin position="125"/>
        <end position="144"/>
    </location>
</feature>
<feature type="transmembrane region" description="Helical" evidence="6">
    <location>
        <begin position="156"/>
        <end position="175"/>
    </location>
</feature>
<proteinExistence type="inferred from homology"/>